<feature type="modified residue" description="N6-(pyridoxal phosphate)lysine" evidence="2 3">
    <location>
        <position position="48"/>
    </location>
</feature>
<gene>
    <name evidence="6" type="ORF">GA0074694_3703</name>
</gene>
<dbReference type="InterPro" id="IPR011078">
    <property type="entry name" value="PyrdxlP_homeostasis"/>
</dbReference>
<dbReference type="InterPro" id="IPR029066">
    <property type="entry name" value="PLP-binding_barrel"/>
</dbReference>
<dbReference type="InterPro" id="IPR001608">
    <property type="entry name" value="Ala_racemase_N"/>
</dbReference>
<evidence type="ECO:0000256" key="2">
    <source>
        <dbReference type="HAMAP-Rule" id="MF_02087"/>
    </source>
</evidence>
<evidence type="ECO:0000259" key="5">
    <source>
        <dbReference type="Pfam" id="PF01168"/>
    </source>
</evidence>
<evidence type="ECO:0000256" key="4">
    <source>
        <dbReference type="RuleBase" id="RU004514"/>
    </source>
</evidence>
<evidence type="ECO:0000313" key="7">
    <source>
        <dbReference type="Proteomes" id="UP000198906"/>
    </source>
</evidence>
<dbReference type="Pfam" id="PF01168">
    <property type="entry name" value="Ala_racemase_N"/>
    <property type="match status" value="1"/>
</dbReference>
<accession>A0A1C6S2D5</accession>
<evidence type="ECO:0000256" key="3">
    <source>
        <dbReference type="PIRSR" id="PIRSR004848-1"/>
    </source>
</evidence>
<dbReference type="HAMAP" id="MF_02087">
    <property type="entry name" value="PLP_homeostasis"/>
    <property type="match status" value="1"/>
</dbReference>
<dbReference type="PANTHER" id="PTHR10146">
    <property type="entry name" value="PROLINE SYNTHETASE CO-TRANSCRIBED BACTERIAL HOMOLOG PROTEIN"/>
    <property type="match status" value="1"/>
</dbReference>
<reference evidence="7" key="1">
    <citation type="submission" date="2016-06" db="EMBL/GenBank/DDBJ databases">
        <authorList>
            <person name="Varghese N."/>
        </authorList>
    </citation>
    <scope>NUCLEOTIDE SEQUENCE [LARGE SCALE GENOMIC DNA]</scope>
    <source>
        <strain evidence="7">DSM 46123</strain>
    </source>
</reference>
<dbReference type="RefSeq" id="WP_091459917.1">
    <property type="nucleotide sequence ID" value="NZ_FMHU01000002.1"/>
</dbReference>
<dbReference type="SUPFAM" id="SSF51419">
    <property type="entry name" value="PLP-binding barrel"/>
    <property type="match status" value="1"/>
</dbReference>
<organism evidence="6 7">
    <name type="scientific">Micromonospora inyonensis</name>
    <dbReference type="NCBI Taxonomy" id="47866"/>
    <lineage>
        <taxon>Bacteria</taxon>
        <taxon>Bacillati</taxon>
        <taxon>Actinomycetota</taxon>
        <taxon>Actinomycetes</taxon>
        <taxon>Micromonosporales</taxon>
        <taxon>Micromonosporaceae</taxon>
        <taxon>Micromonospora</taxon>
    </lineage>
</organism>
<keyword evidence="1 2" id="KW-0663">Pyridoxal phosphate</keyword>
<protein>
    <recommendedName>
        <fullName evidence="2">Pyridoxal phosphate homeostasis protein</fullName>
        <shortName evidence="2">PLP homeostasis protein</shortName>
    </recommendedName>
</protein>
<name>A0A1C6S2D5_9ACTN</name>
<dbReference type="EMBL" id="FMHU01000002">
    <property type="protein sequence ID" value="SCL23636.1"/>
    <property type="molecule type" value="Genomic_DNA"/>
</dbReference>
<dbReference type="PANTHER" id="PTHR10146:SF14">
    <property type="entry name" value="PYRIDOXAL PHOSPHATE HOMEOSTASIS PROTEIN"/>
    <property type="match status" value="1"/>
</dbReference>
<sequence length="248" mass="25948">MTDRTTPARPDRRAELAAGLARVRARIAEACAAAGRDRAEVTMIAVTKTYPAGDVLALAGLGVVDVGENRDQEASGKAAEVAAAGVRPRWHFIGQLQRNKCRSVVRYADVVHSVDSVRLADALGAAASRERDQPLETLVQVSIDGDPGRGGALPDSADPDRGLHRVAEAVAGAGPLRLAGLMAVAPLGWEPRRAFARLAEVAEEFRTVHPGATALSAGMSGDLEVAITYGATHVRVGSALLGMRPTLR</sequence>
<dbReference type="STRING" id="47866.GA0074694_3703"/>
<keyword evidence="7" id="KW-1185">Reference proteome</keyword>
<dbReference type="PROSITE" id="PS01211">
    <property type="entry name" value="UPF0001"/>
    <property type="match status" value="1"/>
</dbReference>
<proteinExistence type="inferred from homology"/>
<evidence type="ECO:0000256" key="1">
    <source>
        <dbReference type="ARBA" id="ARBA00022898"/>
    </source>
</evidence>
<feature type="domain" description="Alanine racemase N-terminal" evidence="5">
    <location>
        <begin position="21"/>
        <end position="245"/>
    </location>
</feature>
<comment type="cofactor">
    <cofactor evidence="3">
        <name>pyridoxal 5'-phosphate</name>
        <dbReference type="ChEBI" id="CHEBI:597326"/>
    </cofactor>
</comment>
<dbReference type="AlphaFoldDB" id="A0A1C6S2D5"/>
<dbReference type="Gene3D" id="3.20.20.10">
    <property type="entry name" value="Alanine racemase"/>
    <property type="match status" value="1"/>
</dbReference>
<dbReference type="Proteomes" id="UP000198906">
    <property type="component" value="Unassembled WGS sequence"/>
</dbReference>
<dbReference type="NCBIfam" id="TIGR00044">
    <property type="entry name" value="YggS family pyridoxal phosphate-dependent enzyme"/>
    <property type="match status" value="1"/>
</dbReference>
<evidence type="ECO:0000313" key="6">
    <source>
        <dbReference type="EMBL" id="SCL23636.1"/>
    </source>
</evidence>
<comment type="function">
    <text evidence="2">Pyridoxal 5'-phosphate (PLP)-binding protein, which is involved in PLP homeostasis.</text>
</comment>
<comment type="similarity">
    <text evidence="2 4">Belongs to the pyridoxal phosphate-binding protein YggS/PROSC family.</text>
</comment>
<dbReference type="PIRSF" id="PIRSF004848">
    <property type="entry name" value="YBL036c_PLPDEIII"/>
    <property type="match status" value="1"/>
</dbReference>
<dbReference type="CDD" id="cd00635">
    <property type="entry name" value="PLPDE_III_YBL036c_like"/>
    <property type="match status" value="1"/>
</dbReference>
<dbReference type="GO" id="GO:0030170">
    <property type="term" value="F:pyridoxal phosphate binding"/>
    <property type="evidence" value="ECO:0007669"/>
    <property type="project" value="UniProtKB-UniRule"/>
</dbReference>